<keyword evidence="2" id="KW-1185">Reference proteome</keyword>
<reference evidence="1" key="2">
    <citation type="submission" date="2023-04" db="EMBL/GenBank/DDBJ databases">
        <authorList>
            <person name="Bruccoleri R.E."/>
            <person name="Oakeley E.J."/>
            <person name="Faust A.-M."/>
            <person name="Dessus-Babus S."/>
            <person name="Altorfer M."/>
            <person name="Burckhardt D."/>
            <person name="Oertli M."/>
            <person name="Naumann U."/>
            <person name="Petersen F."/>
            <person name="Wong J."/>
        </authorList>
    </citation>
    <scope>NUCLEOTIDE SEQUENCE</scope>
    <source>
        <strain evidence="1">GSM-AAB239-AS_SAM_17_03QT</strain>
        <tissue evidence="1">Leaf</tissue>
    </source>
</reference>
<accession>A0AAX6F7X3</accession>
<comment type="caution">
    <text evidence="1">The sequence shown here is derived from an EMBL/GenBank/DDBJ whole genome shotgun (WGS) entry which is preliminary data.</text>
</comment>
<dbReference type="AlphaFoldDB" id="A0AAX6F7X3"/>
<organism evidence="1 2">
    <name type="scientific">Iris pallida</name>
    <name type="common">Sweet iris</name>
    <dbReference type="NCBI Taxonomy" id="29817"/>
    <lineage>
        <taxon>Eukaryota</taxon>
        <taxon>Viridiplantae</taxon>
        <taxon>Streptophyta</taxon>
        <taxon>Embryophyta</taxon>
        <taxon>Tracheophyta</taxon>
        <taxon>Spermatophyta</taxon>
        <taxon>Magnoliopsida</taxon>
        <taxon>Liliopsida</taxon>
        <taxon>Asparagales</taxon>
        <taxon>Iridaceae</taxon>
        <taxon>Iridoideae</taxon>
        <taxon>Irideae</taxon>
        <taxon>Iris</taxon>
    </lineage>
</organism>
<dbReference type="Proteomes" id="UP001140949">
    <property type="component" value="Unassembled WGS sequence"/>
</dbReference>
<reference evidence="1" key="1">
    <citation type="journal article" date="2023" name="GigaByte">
        <title>Genome assembly of the bearded iris, Iris pallida Lam.</title>
        <authorList>
            <person name="Bruccoleri R.E."/>
            <person name="Oakeley E.J."/>
            <person name="Faust A.M.E."/>
            <person name="Altorfer M."/>
            <person name="Dessus-Babus S."/>
            <person name="Burckhardt D."/>
            <person name="Oertli M."/>
            <person name="Naumann U."/>
            <person name="Petersen F."/>
            <person name="Wong J."/>
        </authorList>
    </citation>
    <scope>NUCLEOTIDE SEQUENCE</scope>
    <source>
        <strain evidence="1">GSM-AAB239-AS_SAM_17_03QT</strain>
    </source>
</reference>
<protein>
    <submittedName>
        <fullName evidence="1">Kanadaptin</fullName>
    </submittedName>
</protein>
<sequence length="154" mass="16407">MVVVVVVSLDEGGVGRNGRVGGYVERSAVESSAGGITPARKRHARPGFREGTDAQCCCTHSSRRQPGNADGVDNACGMRRSPAALEVWRPDHGCQRKQRLGSAGPPDRALAWHGMAEGAKLGASRGWHDGGQGEWLGFGCDGRDVRIDMSIRTR</sequence>
<evidence type="ECO:0000313" key="2">
    <source>
        <dbReference type="Proteomes" id="UP001140949"/>
    </source>
</evidence>
<proteinExistence type="predicted"/>
<gene>
    <name evidence="1" type="ORF">M6B38_149190</name>
</gene>
<name>A0AAX6F7X3_IRIPA</name>
<evidence type="ECO:0000313" key="1">
    <source>
        <dbReference type="EMBL" id="KAJ6812263.1"/>
    </source>
</evidence>
<dbReference type="EMBL" id="JANAVB010031218">
    <property type="protein sequence ID" value="KAJ6812263.1"/>
    <property type="molecule type" value="Genomic_DNA"/>
</dbReference>